<sequence length="128" mass="15463">MNIDLWVRDMDINNQIEKPNTSSSNEGAAFDKKVTKRERLRNEDIRAELGFESILEFIERGILRWFGHTMRMEREKYPAKYYLWKPRGRRPVGTPRKRWQDGVKEAVEARGTAMERVEREKLYEDRTW</sequence>
<name>A0A5B7GQA1_PORTR</name>
<dbReference type="AlphaFoldDB" id="A0A5B7GQA1"/>
<comment type="caution">
    <text evidence="1">The sequence shown here is derived from an EMBL/GenBank/DDBJ whole genome shotgun (WGS) entry which is preliminary data.</text>
</comment>
<organism evidence="1 2">
    <name type="scientific">Portunus trituberculatus</name>
    <name type="common">Swimming crab</name>
    <name type="synonym">Neptunus trituberculatus</name>
    <dbReference type="NCBI Taxonomy" id="210409"/>
    <lineage>
        <taxon>Eukaryota</taxon>
        <taxon>Metazoa</taxon>
        <taxon>Ecdysozoa</taxon>
        <taxon>Arthropoda</taxon>
        <taxon>Crustacea</taxon>
        <taxon>Multicrustacea</taxon>
        <taxon>Malacostraca</taxon>
        <taxon>Eumalacostraca</taxon>
        <taxon>Eucarida</taxon>
        <taxon>Decapoda</taxon>
        <taxon>Pleocyemata</taxon>
        <taxon>Brachyura</taxon>
        <taxon>Eubrachyura</taxon>
        <taxon>Portunoidea</taxon>
        <taxon>Portunidae</taxon>
        <taxon>Portuninae</taxon>
        <taxon>Portunus</taxon>
    </lineage>
</organism>
<dbReference type="Proteomes" id="UP000324222">
    <property type="component" value="Unassembled WGS sequence"/>
</dbReference>
<accession>A0A5B7GQA1</accession>
<evidence type="ECO:0000313" key="2">
    <source>
        <dbReference type="Proteomes" id="UP000324222"/>
    </source>
</evidence>
<proteinExistence type="predicted"/>
<reference evidence="1 2" key="1">
    <citation type="submission" date="2019-05" db="EMBL/GenBank/DDBJ databases">
        <title>Another draft genome of Portunus trituberculatus and its Hox gene families provides insights of decapod evolution.</title>
        <authorList>
            <person name="Jeong J.-H."/>
            <person name="Song I."/>
            <person name="Kim S."/>
            <person name="Choi T."/>
            <person name="Kim D."/>
            <person name="Ryu S."/>
            <person name="Kim W."/>
        </authorList>
    </citation>
    <scope>NUCLEOTIDE SEQUENCE [LARGE SCALE GENOMIC DNA]</scope>
    <source>
        <tissue evidence="1">Muscle</tissue>
    </source>
</reference>
<dbReference type="EMBL" id="VSRR010016833">
    <property type="protein sequence ID" value="MPC59746.1"/>
    <property type="molecule type" value="Genomic_DNA"/>
</dbReference>
<gene>
    <name evidence="1" type="ORF">E2C01_053774</name>
</gene>
<keyword evidence="2" id="KW-1185">Reference proteome</keyword>
<protein>
    <submittedName>
        <fullName evidence="1">Uncharacterized protein</fullName>
    </submittedName>
</protein>
<evidence type="ECO:0000313" key="1">
    <source>
        <dbReference type="EMBL" id="MPC59746.1"/>
    </source>
</evidence>